<dbReference type="KEGG" id="thyd:TTHT_0150"/>
<evidence type="ECO:0000256" key="4">
    <source>
        <dbReference type="ARBA" id="ARBA00022491"/>
    </source>
</evidence>
<dbReference type="InterPro" id="IPR009057">
    <property type="entry name" value="Homeodomain-like_sf"/>
</dbReference>
<dbReference type="Gene3D" id="3.40.50.2300">
    <property type="match status" value="1"/>
</dbReference>
<evidence type="ECO:0000256" key="9">
    <source>
        <dbReference type="ARBA" id="ARBA00023015"/>
    </source>
</evidence>
<proteinExistence type="predicted"/>
<evidence type="ECO:0000313" key="19">
    <source>
        <dbReference type="EMBL" id="BBB31792.1"/>
    </source>
</evidence>
<dbReference type="InterPro" id="IPR011006">
    <property type="entry name" value="CheY-like_superfamily"/>
</dbReference>
<evidence type="ECO:0000256" key="3">
    <source>
        <dbReference type="ARBA" id="ARBA00022490"/>
    </source>
</evidence>
<evidence type="ECO:0000256" key="6">
    <source>
        <dbReference type="ARBA" id="ARBA00022741"/>
    </source>
</evidence>
<keyword evidence="8" id="KW-0902">Two-component regulatory system</keyword>
<feature type="domain" description="Sigma-54 factor interaction" evidence="17">
    <location>
        <begin position="140"/>
        <end position="368"/>
    </location>
</feature>
<dbReference type="Pfam" id="PF25601">
    <property type="entry name" value="AAA_lid_14"/>
    <property type="match status" value="1"/>
</dbReference>
<evidence type="ECO:0000256" key="16">
    <source>
        <dbReference type="PROSITE-ProRule" id="PRU00169"/>
    </source>
</evidence>
<dbReference type="Proteomes" id="UP000595564">
    <property type="component" value="Chromosome"/>
</dbReference>
<dbReference type="GO" id="GO:0005737">
    <property type="term" value="C:cytoplasm"/>
    <property type="evidence" value="ECO:0007669"/>
    <property type="project" value="UniProtKB-SubCell"/>
</dbReference>
<dbReference type="GO" id="GO:0000160">
    <property type="term" value="P:phosphorelay signal transduction system"/>
    <property type="evidence" value="ECO:0007669"/>
    <property type="project" value="UniProtKB-KW"/>
</dbReference>
<dbReference type="InterPro" id="IPR002197">
    <property type="entry name" value="HTH_Fis"/>
</dbReference>
<evidence type="ECO:0000256" key="13">
    <source>
        <dbReference type="ARBA" id="ARBA00023231"/>
    </source>
</evidence>
<keyword evidence="9" id="KW-0805">Transcription regulation</keyword>
<dbReference type="EMBL" id="AP017470">
    <property type="protein sequence ID" value="BBB31792.1"/>
    <property type="molecule type" value="Genomic_DNA"/>
</dbReference>
<evidence type="ECO:0000256" key="14">
    <source>
        <dbReference type="ARBA" id="ARBA00029881"/>
    </source>
</evidence>
<dbReference type="FunFam" id="3.40.50.300:FF:000006">
    <property type="entry name" value="DNA-binding transcriptional regulator NtrC"/>
    <property type="match status" value="1"/>
</dbReference>
<dbReference type="PROSITE" id="PS00688">
    <property type="entry name" value="SIGMA54_INTERACT_3"/>
    <property type="match status" value="1"/>
</dbReference>
<dbReference type="PANTHER" id="PTHR32071">
    <property type="entry name" value="TRANSCRIPTIONAL REGULATORY PROTEIN"/>
    <property type="match status" value="1"/>
</dbReference>
<evidence type="ECO:0000256" key="7">
    <source>
        <dbReference type="ARBA" id="ARBA00022840"/>
    </source>
</evidence>
<dbReference type="Pfam" id="PF00158">
    <property type="entry name" value="Sigma54_activat"/>
    <property type="match status" value="1"/>
</dbReference>
<dbReference type="SMART" id="SM00448">
    <property type="entry name" value="REC"/>
    <property type="match status" value="1"/>
</dbReference>
<dbReference type="InterPro" id="IPR003593">
    <property type="entry name" value="AAA+_ATPase"/>
</dbReference>
<dbReference type="InterPro" id="IPR002078">
    <property type="entry name" value="Sigma_54_int"/>
</dbReference>
<dbReference type="Gene3D" id="1.10.8.60">
    <property type="match status" value="1"/>
</dbReference>
<evidence type="ECO:0000256" key="5">
    <source>
        <dbReference type="ARBA" id="ARBA00022553"/>
    </source>
</evidence>
<dbReference type="AlphaFoldDB" id="A0A7R6PKF8"/>
<dbReference type="PANTHER" id="PTHR32071:SF95">
    <property type="entry name" value="DNA-BINDING TRANSCRIPTIONAL REGULATOR NTRC"/>
    <property type="match status" value="1"/>
</dbReference>
<dbReference type="InterPro" id="IPR025944">
    <property type="entry name" value="Sigma_54_int_dom_CS"/>
</dbReference>
<evidence type="ECO:0000256" key="8">
    <source>
        <dbReference type="ARBA" id="ARBA00023012"/>
    </source>
</evidence>
<dbReference type="InterPro" id="IPR001789">
    <property type="entry name" value="Sig_transdc_resp-reg_receiver"/>
</dbReference>
<accession>A0A7R6PKF8</accession>
<dbReference type="Pfam" id="PF02954">
    <property type="entry name" value="HTH_8"/>
    <property type="match status" value="1"/>
</dbReference>
<feature type="domain" description="Response regulatory" evidence="18">
    <location>
        <begin position="3"/>
        <end position="117"/>
    </location>
</feature>
<evidence type="ECO:0000259" key="17">
    <source>
        <dbReference type="PROSITE" id="PS50045"/>
    </source>
</evidence>
<evidence type="ECO:0000256" key="15">
    <source>
        <dbReference type="ARBA" id="ARBA00031910"/>
    </source>
</evidence>
<dbReference type="RefSeq" id="WP_201328124.1">
    <property type="nucleotide sequence ID" value="NZ_AP017470.1"/>
</dbReference>
<evidence type="ECO:0000256" key="2">
    <source>
        <dbReference type="ARBA" id="ARBA00019059"/>
    </source>
</evidence>
<dbReference type="InterPro" id="IPR058031">
    <property type="entry name" value="AAA_lid_NorR"/>
</dbReference>
<keyword evidence="5 16" id="KW-0597">Phosphoprotein</keyword>
<keyword evidence="4" id="KW-0678">Repressor</keyword>
<dbReference type="PROSITE" id="PS00675">
    <property type="entry name" value="SIGMA54_INTERACT_1"/>
    <property type="match status" value="1"/>
</dbReference>
<dbReference type="InterPro" id="IPR025662">
    <property type="entry name" value="Sigma_54_int_dom_ATP-bd_1"/>
</dbReference>
<dbReference type="InterPro" id="IPR027417">
    <property type="entry name" value="P-loop_NTPase"/>
</dbReference>
<organism evidence="19 20">
    <name type="scientific">Thermotomaculum hydrothermale</name>
    <dbReference type="NCBI Taxonomy" id="981385"/>
    <lineage>
        <taxon>Bacteria</taxon>
        <taxon>Pseudomonadati</taxon>
        <taxon>Acidobacteriota</taxon>
        <taxon>Holophagae</taxon>
        <taxon>Thermotomaculales</taxon>
        <taxon>Thermotomaculaceae</taxon>
        <taxon>Thermotomaculum</taxon>
    </lineage>
</organism>
<keyword evidence="6" id="KW-0547">Nucleotide-binding</keyword>
<evidence type="ECO:0000313" key="20">
    <source>
        <dbReference type="Proteomes" id="UP000595564"/>
    </source>
</evidence>
<dbReference type="Gene3D" id="3.40.50.300">
    <property type="entry name" value="P-loop containing nucleotide triphosphate hydrolases"/>
    <property type="match status" value="1"/>
</dbReference>
<protein>
    <recommendedName>
        <fullName evidence="2">DNA-binding transcriptional regulator NtrC</fullName>
    </recommendedName>
    <alternativeName>
        <fullName evidence="14">Nitrogen regulation protein NR(I)</fullName>
    </alternativeName>
    <alternativeName>
        <fullName evidence="15">Nitrogen regulator I</fullName>
    </alternativeName>
</protein>
<keyword evidence="10" id="KW-0238">DNA-binding</keyword>
<dbReference type="SUPFAM" id="SSF52540">
    <property type="entry name" value="P-loop containing nucleoside triphosphate hydrolases"/>
    <property type="match status" value="1"/>
</dbReference>
<dbReference type="Pfam" id="PF00072">
    <property type="entry name" value="Response_reg"/>
    <property type="match status" value="1"/>
</dbReference>
<keyword evidence="13" id="KW-0535">Nitrogen fixation</keyword>
<keyword evidence="11" id="KW-0010">Activator</keyword>
<evidence type="ECO:0000256" key="1">
    <source>
        <dbReference type="ARBA" id="ARBA00004496"/>
    </source>
</evidence>
<dbReference type="GO" id="GO:0043565">
    <property type="term" value="F:sequence-specific DNA binding"/>
    <property type="evidence" value="ECO:0007669"/>
    <property type="project" value="InterPro"/>
</dbReference>
<evidence type="ECO:0000256" key="12">
    <source>
        <dbReference type="ARBA" id="ARBA00023163"/>
    </source>
</evidence>
<dbReference type="GO" id="GO:0005524">
    <property type="term" value="F:ATP binding"/>
    <property type="evidence" value="ECO:0007669"/>
    <property type="project" value="UniProtKB-KW"/>
</dbReference>
<gene>
    <name evidence="19" type="ORF">TTHT_0150</name>
</gene>
<keyword evidence="20" id="KW-1185">Reference proteome</keyword>
<dbReference type="CDD" id="cd00156">
    <property type="entry name" value="REC"/>
    <property type="match status" value="1"/>
</dbReference>
<dbReference type="SUPFAM" id="SSF52172">
    <property type="entry name" value="CheY-like"/>
    <property type="match status" value="1"/>
</dbReference>
<evidence type="ECO:0000256" key="11">
    <source>
        <dbReference type="ARBA" id="ARBA00023159"/>
    </source>
</evidence>
<comment type="subcellular location">
    <subcellularLocation>
        <location evidence="1">Cytoplasm</location>
    </subcellularLocation>
</comment>
<reference evidence="19 20" key="1">
    <citation type="journal article" date="2012" name="Extremophiles">
        <title>Thermotomaculum hydrothermale gen. nov., sp. nov., a novel heterotrophic thermophile within the phylum Acidobacteria from a deep-sea hydrothermal vent chimney in the Southern Okinawa Trough.</title>
        <authorList>
            <person name="Izumi H."/>
            <person name="Nunoura T."/>
            <person name="Miyazaki M."/>
            <person name="Mino S."/>
            <person name="Toki T."/>
            <person name="Takai K."/>
            <person name="Sako Y."/>
            <person name="Sawabe T."/>
            <person name="Nakagawa S."/>
        </authorList>
    </citation>
    <scope>NUCLEOTIDE SEQUENCE [LARGE SCALE GENOMIC DNA]</scope>
    <source>
        <strain evidence="19 20">AC55</strain>
    </source>
</reference>
<dbReference type="SUPFAM" id="SSF46689">
    <property type="entry name" value="Homeodomain-like"/>
    <property type="match status" value="1"/>
</dbReference>
<dbReference type="CDD" id="cd00009">
    <property type="entry name" value="AAA"/>
    <property type="match status" value="1"/>
</dbReference>
<keyword evidence="3" id="KW-0963">Cytoplasm</keyword>
<dbReference type="PROSITE" id="PS50045">
    <property type="entry name" value="SIGMA54_INTERACT_4"/>
    <property type="match status" value="1"/>
</dbReference>
<keyword evidence="7" id="KW-0067">ATP-binding</keyword>
<dbReference type="Gene3D" id="1.10.10.60">
    <property type="entry name" value="Homeodomain-like"/>
    <property type="match status" value="1"/>
</dbReference>
<name>A0A7R6PKF8_9BACT</name>
<evidence type="ECO:0000259" key="18">
    <source>
        <dbReference type="PROSITE" id="PS50110"/>
    </source>
</evidence>
<sequence length="448" mass="51273">MNNILIIDDDKMFCRSLQLQLETHGIMSTTKNTGEEGFLALLEENPAIVFLDYHLPDITGLDFLRRAKEREIKTPIVLVTGREDMDIVIEAMKLNAFDYLRKPINLEDILILIEKAKMKSVEKKEVVENIKKTEVEDYRIIGKSRGITETLKQIGLVSVNRVPVLIIGESGTGKELVARAIHRAMDKSKPFIAINASAIPSTLIEAELFGAEKGSYTGAEKTRIGKLEQAEDGVVFLDEISEIPLEFQVKLLRVLQEKEFERIGSHKKIPLKARIVAASNKDLKKLVEEGKFREDLYYRLSVAEIKIPPLRERTEDIPILVNYFLNKHKNLRLYPVKGITSKALKLLESYDFPGNVRQLENIIIRAIINCKTEYIDESDIRKELNVSATIPEKVMPLREVEKNYIKFVLNYTDWNITRTSKILEIAPNTLRKKIADYELKKPEKGENL</sequence>
<dbReference type="PROSITE" id="PS50110">
    <property type="entry name" value="RESPONSE_REGULATORY"/>
    <property type="match status" value="1"/>
</dbReference>
<feature type="modified residue" description="4-aspartylphosphate" evidence="16">
    <location>
        <position position="52"/>
    </location>
</feature>
<dbReference type="GO" id="GO:0006355">
    <property type="term" value="P:regulation of DNA-templated transcription"/>
    <property type="evidence" value="ECO:0007669"/>
    <property type="project" value="InterPro"/>
</dbReference>
<evidence type="ECO:0000256" key="10">
    <source>
        <dbReference type="ARBA" id="ARBA00023125"/>
    </source>
</evidence>
<keyword evidence="12" id="KW-0804">Transcription</keyword>
<dbReference type="SMART" id="SM00382">
    <property type="entry name" value="AAA"/>
    <property type="match status" value="1"/>
</dbReference>